<sequence>MTTRDWSPAFTARVAEQMRTARRAAGLTAAGASDACARLGLPVPKTTITNLETGRRTSIDLAEFLVLAEVYGVPPITLLFPLGGEATVAVLPGQEVPTWDAVAWFTGEAEQDSPPTEGSAREVLDTFRAHRDAAVTALTSSRLAKERRRKANTTLDPQRRESLHSAAASYEQVAFDDCRELRDFRDRMRERGLALPALPVDLQFVDESTEDNEDT</sequence>
<dbReference type="Pfam" id="PF13560">
    <property type="entry name" value="HTH_31"/>
    <property type="match status" value="1"/>
</dbReference>
<feature type="domain" description="HTH cro/C1-type" evidence="2">
    <location>
        <begin position="43"/>
        <end position="79"/>
    </location>
</feature>
<dbReference type="RefSeq" id="WP_114019074.1">
    <property type="nucleotide sequence ID" value="NZ_QOIM01000047.1"/>
</dbReference>
<dbReference type="PROSITE" id="PS50943">
    <property type="entry name" value="HTH_CROC1"/>
    <property type="match status" value="1"/>
</dbReference>
<organism evidence="3 4">
    <name type="scientific">Streptomyces reniochalinae</name>
    <dbReference type="NCBI Taxonomy" id="2250578"/>
    <lineage>
        <taxon>Bacteria</taxon>
        <taxon>Bacillati</taxon>
        <taxon>Actinomycetota</taxon>
        <taxon>Actinomycetes</taxon>
        <taxon>Kitasatosporales</taxon>
        <taxon>Streptomycetaceae</taxon>
        <taxon>Streptomyces</taxon>
    </lineage>
</organism>
<dbReference type="SMART" id="SM00530">
    <property type="entry name" value="HTH_XRE"/>
    <property type="match status" value="1"/>
</dbReference>
<dbReference type="EMBL" id="QOIM01000047">
    <property type="protein sequence ID" value="RCG13777.1"/>
    <property type="molecule type" value="Genomic_DNA"/>
</dbReference>
<feature type="region of interest" description="Disordered" evidence="1">
    <location>
        <begin position="142"/>
        <end position="163"/>
    </location>
</feature>
<dbReference type="GO" id="GO:0003677">
    <property type="term" value="F:DNA binding"/>
    <property type="evidence" value="ECO:0007669"/>
    <property type="project" value="InterPro"/>
</dbReference>
<dbReference type="CDD" id="cd00093">
    <property type="entry name" value="HTH_XRE"/>
    <property type="match status" value="1"/>
</dbReference>
<evidence type="ECO:0000313" key="3">
    <source>
        <dbReference type="EMBL" id="RCG13777.1"/>
    </source>
</evidence>
<dbReference type="InterPro" id="IPR001387">
    <property type="entry name" value="Cro/C1-type_HTH"/>
</dbReference>
<evidence type="ECO:0000256" key="1">
    <source>
        <dbReference type="SAM" id="MobiDB-lite"/>
    </source>
</evidence>
<dbReference type="OrthoDB" id="4161577at2"/>
<name>A0A367E8V6_9ACTN</name>
<accession>A0A367E8V6</accession>
<comment type="caution">
    <text evidence="3">The sequence shown here is derived from an EMBL/GenBank/DDBJ whole genome shotgun (WGS) entry which is preliminary data.</text>
</comment>
<protein>
    <submittedName>
        <fullName evidence="3">XRE family transcriptional regulator</fullName>
    </submittedName>
</protein>
<dbReference type="InterPro" id="IPR010982">
    <property type="entry name" value="Lambda_DNA-bd_dom_sf"/>
</dbReference>
<dbReference type="AlphaFoldDB" id="A0A367E8V6"/>
<proteinExistence type="predicted"/>
<evidence type="ECO:0000259" key="2">
    <source>
        <dbReference type="PROSITE" id="PS50943"/>
    </source>
</evidence>
<keyword evidence="4" id="KW-1185">Reference proteome</keyword>
<dbReference type="SUPFAM" id="SSF47413">
    <property type="entry name" value="lambda repressor-like DNA-binding domains"/>
    <property type="match status" value="1"/>
</dbReference>
<dbReference type="Proteomes" id="UP000253507">
    <property type="component" value="Unassembled WGS sequence"/>
</dbReference>
<gene>
    <name evidence="3" type="ORF">DQ392_31285</name>
</gene>
<evidence type="ECO:0000313" key="4">
    <source>
        <dbReference type="Proteomes" id="UP000253507"/>
    </source>
</evidence>
<reference evidence="3 4" key="1">
    <citation type="submission" date="2018-06" db="EMBL/GenBank/DDBJ databases">
        <title>Streptomyces reniochalinae sp. nov. and Streptomyces diacarnus sp. nov. from marine sponges.</title>
        <authorList>
            <person name="Li L."/>
        </authorList>
    </citation>
    <scope>NUCLEOTIDE SEQUENCE [LARGE SCALE GENOMIC DNA]</scope>
    <source>
        <strain evidence="3 4">LHW50302</strain>
    </source>
</reference>
<dbReference type="Gene3D" id="1.10.260.40">
    <property type="entry name" value="lambda repressor-like DNA-binding domains"/>
    <property type="match status" value="1"/>
</dbReference>